<accession>A0ACC2CT48</accession>
<proteinExistence type="predicted"/>
<protein>
    <submittedName>
        <fullName evidence="1">Uncharacterized protein</fullName>
    </submittedName>
</protein>
<comment type="caution">
    <text evidence="1">The sequence shown here is derived from an EMBL/GenBank/DDBJ whole genome shotgun (WGS) entry which is preliminary data.</text>
</comment>
<evidence type="ECO:0000313" key="1">
    <source>
        <dbReference type="EMBL" id="KAJ7545216.1"/>
    </source>
</evidence>
<organism evidence="1 2">
    <name type="scientific">Diphasiastrum complanatum</name>
    <name type="common">Issler's clubmoss</name>
    <name type="synonym">Lycopodium complanatum</name>
    <dbReference type="NCBI Taxonomy" id="34168"/>
    <lineage>
        <taxon>Eukaryota</taxon>
        <taxon>Viridiplantae</taxon>
        <taxon>Streptophyta</taxon>
        <taxon>Embryophyta</taxon>
        <taxon>Tracheophyta</taxon>
        <taxon>Lycopodiopsida</taxon>
        <taxon>Lycopodiales</taxon>
        <taxon>Lycopodiaceae</taxon>
        <taxon>Lycopodioideae</taxon>
        <taxon>Diphasiastrum</taxon>
    </lineage>
</organism>
<name>A0ACC2CT48_DIPCM</name>
<sequence>MLYSCRPLSDFAVGHAEKDLIDFLGVDTLESVGLSEHPLAIRAAGALLRYVQETQGITIEELPLRKLCCYSVKDALHIDDIAKSHLELIKTARWGKSEGSLIWAMGYTMTAMGSRMLRKWILWPLLKHEDITLRHDAVEFLANNKGLRSRLRTLIASLGDLERLIGRTAWMRAEARDLLSLAQAILELPRLSAILAMMPVNKYFSGAATIPMPAVDLAKKVQNFIVSKLASRPKEGMLVKDGVDESLDSLRIQIAELESWMNNFAKQEQIRTGLSSLEVGYSRPLGRYISIKKGKLNDQSIPENYQKLQTLKNEERFVTSELLGNERKRLDVISKACEREEEILDMLREEMAKISKSLQYLCQAIAALDVLSTFAELAVQRNYVRPEIMESGSELTIVSGRHPVVELILAEQSMFIPNSTYLGFNPFEPMTNESSSDNLTESDSRSKEKDKKFWPRSDLILLTGPNSSGKSCYLRQVGLIQILAQAGSFVPAKRARMSIADAVFTQVGAVDDLSAGQSAFNVEMGESANILNCATSKSLVLLDEVGRGAGSHEGEAFARAIIEYLSQHIKARTIFSTYYHNLHHIDIEFPNISNYHFEAHETETGSIMFEYILKPGFALQSYTVALGRVAGLPEWVCNRAAELLTSKDDHSSTWGSDDPVTGLRNVGNFNEVACPDKAASINPKEPESMQMIGISNSNVSTAASNIADQAFNWRSWLRRKWKGVEKNGTISLAGQSSTIDDHVAGNFEHDAGLEISFSIEELKETWENVLKVLQNRPATLALANQKGSLLAISKFSDAIHVKLGASELFVKKFEQHEHAIAMEAAFKTVLKQPVKLQICTISTVED</sequence>
<dbReference type="EMBL" id="CM055100">
    <property type="protein sequence ID" value="KAJ7545216.1"/>
    <property type="molecule type" value="Genomic_DNA"/>
</dbReference>
<gene>
    <name evidence="1" type="ORF">O6H91_09G110800</name>
</gene>
<dbReference type="Proteomes" id="UP001162992">
    <property type="component" value="Chromosome 9"/>
</dbReference>
<reference evidence="2" key="1">
    <citation type="journal article" date="2024" name="Proc. Natl. Acad. Sci. U.S.A.">
        <title>Extraordinary preservation of gene collinearity over three hundred million years revealed in homosporous lycophytes.</title>
        <authorList>
            <person name="Li C."/>
            <person name="Wickell D."/>
            <person name="Kuo L.Y."/>
            <person name="Chen X."/>
            <person name="Nie B."/>
            <person name="Liao X."/>
            <person name="Peng D."/>
            <person name="Ji J."/>
            <person name="Jenkins J."/>
            <person name="Williams M."/>
            <person name="Shu S."/>
            <person name="Plott C."/>
            <person name="Barry K."/>
            <person name="Rajasekar S."/>
            <person name="Grimwood J."/>
            <person name="Han X."/>
            <person name="Sun S."/>
            <person name="Hou Z."/>
            <person name="He W."/>
            <person name="Dai G."/>
            <person name="Sun C."/>
            <person name="Schmutz J."/>
            <person name="Leebens-Mack J.H."/>
            <person name="Li F.W."/>
            <person name="Wang L."/>
        </authorList>
    </citation>
    <scope>NUCLEOTIDE SEQUENCE [LARGE SCALE GENOMIC DNA]</scope>
    <source>
        <strain evidence="2">cv. PW_Plant_1</strain>
    </source>
</reference>
<evidence type="ECO:0000313" key="2">
    <source>
        <dbReference type="Proteomes" id="UP001162992"/>
    </source>
</evidence>
<keyword evidence="2" id="KW-1185">Reference proteome</keyword>